<dbReference type="RefSeq" id="WP_174969876.1">
    <property type="nucleotide sequence ID" value="NZ_CABVPU010000014.1"/>
</dbReference>
<feature type="transmembrane region" description="Helical" evidence="1">
    <location>
        <begin position="184"/>
        <end position="204"/>
    </location>
</feature>
<sequence>MNLRLYCILFSCSVFAFASLIYGVKFLIKRNYLVGLEWLALGISGLNVIVFLLTNSHVSYEIMHFLDAFSRGFGLPVVAVAGLMDVTRKRKLSVVQDILLVIGAILGGIVLVTADFMVGILPYFYVVMWIWLSGNLVYFIVKLMEIGESFQALSTFVALVTSLVIACIYDFYKIPGDETNLVLNFPFLALLTWGYFSASIYYAYCALERGDLRRGGLVRA</sequence>
<keyword evidence="1" id="KW-1133">Transmembrane helix</keyword>
<name>A0A6P2MYS7_BURL3</name>
<feature type="transmembrane region" description="Helical" evidence="1">
    <location>
        <begin position="153"/>
        <end position="172"/>
    </location>
</feature>
<keyword evidence="1" id="KW-0812">Transmembrane</keyword>
<reference evidence="2 3" key="1">
    <citation type="submission" date="2019-09" db="EMBL/GenBank/DDBJ databases">
        <authorList>
            <person name="Depoorter E."/>
        </authorList>
    </citation>
    <scope>NUCLEOTIDE SEQUENCE [LARGE SCALE GENOMIC DNA]</scope>
    <source>
        <strain evidence="2">R-15945</strain>
    </source>
</reference>
<protein>
    <submittedName>
        <fullName evidence="2">Membrane protein</fullName>
    </submittedName>
</protein>
<evidence type="ECO:0000256" key="1">
    <source>
        <dbReference type="SAM" id="Phobius"/>
    </source>
</evidence>
<feature type="transmembrane region" description="Helical" evidence="1">
    <location>
        <begin position="6"/>
        <end position="24"/>
    </location>
</feature>
<organism evidence="2 3">
    <name type="scientific">Burkholderia lata (strain ATCC 17760 / DSM 23089 / LMG 22485 / NCIMB 9086 / R18194 / 383)</name>
    <dbReference type="NCBI Taxonomy" id="482957"/>
    <lineage>
        <taxon>Bacteria</taxon>
        <taxon>Pseudomonadati</taxon>
        <taxon>Pseudomonadota</taxon>
        <taxon>Betaproteobacteria</taxon>
        <taxon>Burkholderiales</taxon>
        <taxon>Burkholderiaceae</taxon>
        <taxon>Burkholderia</taxon>
        <taxon>Burkholderia cepacia complex</taxon>
    </lineage>
</organism>
<keyword evidence="1" id="KW-0472">Membrane</keyword>
<dbReference type="AlphaFoldDB" id="A0A6P2MYS7"/>
<evidence type="ECO:0000313" key="2">
    <source>
        <dbReference type="EMBL" id="VWB85242.1"/>
    </source>
</evidence>
<proteinExistence type="predicted"/>
<feature type="transmembrane region" description="Helical" evidence="1">
    <location>
        <begin position="123"/>
        <end position="141"/>
    </location>
</feature>
<dbReference type="EMBL" id="CABVPU010000014">
    <property type="protein sequence ID" value="VWB85242.1"/>
    <property type="molecule type" value="Genomic_DNA"/>
</dbReference>
<feature type="transmembrane region" description="Helical" evidence="1">
    <location>
        <begin position="36"/>
        <end position="56"/>
    </location>
</feature>
<gene>
    <name evidence="2" type="ORF">BLA15945_04095</name>
</gene>
<dbReference type="Proteomes" id="UP000494174">
    <property type="component" value="Unassembled WGS sequence"/>
</dbReference>
<accession>A0A6P2MYS7</accession>
<feature type="transmembrane region" description="Helical" evidence="1">
    <location>
        <begin position="98"/>
        <end position="117"/>
    </location>
</feature>
<evidence type="ECO:0000313" key="3">
    <source>
        <dbReference type="Proteomes" id="UP000494174"/>
    </source>
</evidence>